<reference evidence="2" key="2">
    <citation type="submission" date="2025-08" db="UniProtKB">
        <authorList>
            <consortium name="RefSeq"/>
        </authorList>
    </citation>
    <scope>IDENTIFICATION</scope>
    <source>
        <tissue evidence="2">Leaf</tissue>
    </source>
</reference>
<proteinExistence type="predicted"/>
<evidence type="ECO:0000313" key="2">
    <source>
        <dbReference type="RefSeq" id="XP_019089084.1"/>
    </source>
</evidence>
<protein>
    <submittedName>
        <fullName evidence="2">Agamous-like MADS-box protein AGL75</fullName>
    </submittedName>
</protein>
<reference evidence="1" key="1">
    <citation type="journal article" date="2014" name="Nat. Commun.">
        <title>The emerging biofuel crop Camelina sativa retains a highly undifferentiated hexaploid genome structure.</title>
        <authorList>
            <person name="Kagale S."/>
            <person name="Koh C."/>
            <person name="Nixon J."/>
            <person name="Bollina V."/>
            <person name="Clarke W.E."/>
            <person name="Tuteja R."/>
            <person name="Spillane C."/>
            <person name="Robinson S.J."/>
            <person name="Links M.G."/>
            <person name="Clarke C."/>
            <person name="Higgins E.E."/>
            <person name="Huebert T."/>
            <person name="Sharpe A.G."/>
            <person name="Parkin I.A."/>
        </authorList>
    </citation>
    <scope>NUCLEOTIDE SEQUENCE [LARGE SCALE GENOMIC DNA]</scope>
    <source>
        <strain evidence="1">cv. DH55</strain>
    </source>
</reference>
<sequence length="225" mass="25645">MAGLIWDLSLEKDEEEEAEFKAQTKEQVNTPQDLPPQLLFVHQFSLFMYNHGDKTLSRIPVSASNLNQDFSALLQESQLKKQLMKQELCDYDQNICMSDITNNSFQHPCVTKTEHYSGVQESFGMNELMQKEFYGYDQNMCSMGNINSSSFQHPCVSNTEAVQESVNNYGLDQLMQMQFYGCDQNMSSMGNSGLMQHEVYGYDQNLCTSDITDRNVPDPSLSNTV</sequence>
<gene>
    <name evidence="2" type="primary">LOC109127933</name>
</gene>
<dbReference type="GeneID" id="109127933"/>
<name>A0ABM1QQP6_CAMSA</name>
<evidence type="ECO:0000313" key="1">
    <source>
        <dbReference type="Proteomes" id="UP000694864"/>
    </source>
</evidence>
<organism evidence="1 2">
    <name type="scientific">Camelina sativa</name>
    <name type="common">False flax</name>
    <name type="synonym">Myagrum sativum</name>
    <dbReference type="NCBI Taxonomy" id="90675"/>
    <lineage>
        <taxon>Eukaryota</taxon>
        <taxon>Viridiplantae</taxon>
        <taxon>Streptophyta</taxon>
        <taxon>Embryophyta</taxon>
        <taxon>Tracheophyta</taxon>
        <taxon>Spermatophyta</taxon>
        <taxon>Magnoliopsida</taxon>
        <taxon>eudicotyledons</taxon>
        <taxon>Gunneridae</taxon>
        <taxon>Pentapetalae</taxon>
        <taxon>rosids</taxon>
        <taxon>malvids</taxon>
        <taxon>Brassicales</taxon>
        <taxon>Brassicaceae</taxon>
        <taxon>Camelineae</taxon>
        <taxon>Camelina</taxon>
    </lineage>
</organism>
<accession>A0ABM1QQP6</accession>
<dbReference type="Proteomes" id="UP000694864">
    <property type="component" value="Chromosome 12"/>
</dbReference>
<keyword evidence="1" id="KW-1185">Reference proteome</keyword>
<dbReference type="RefSeq" id="XP_019089084.1">
    <property type="nucleotide sequence ID" value="XM_019233539.1"/>
</dbReference>